<dbReference type="RefSeq" id="WP_069478836.1">
    <property type="nucleotide sequence ID" value="NZ_CP017111.1"/>
</dbReference>
<evidence type="ECO:0000313" key="8">
    <source>
        <dbReference type="Proteomes" id="UP000094609"/>
    </source>
</evidence>
<dbReference type="GO" id="GO:0005737">
    <property type="term" value="C:cytoplasm"/>
    <property type="evidence" value="ECO:0007669"/>
    <property type="project" value="UniProtKB-SubCell"/>
</dbReference>
<comment type="similarity">
    <text evidence="4">Belongs to the Fes family.</text>
</comment>
<dbReference type="SUPFAM" id="SSF53474">
    <property type="entry name" value="alpha/beta-Hydrolases"/>
    <property type="match status" value="1"/>
</dbReference>
<sequence length="417" mass="47180">MRFFAMLLCLCMDVFSATLPPQSPRLQALINHLEHGGTTQAFWEQMAVQQTPLMEEIGLENELLLTFLYRGARHNVYLFGAPSGEHDALYRLGASDVWYRSYVVDKRTRLSYQLSPDIKPNDDSPLAFRTALLENMQHDFLNPKMLSVKLGERDFIKSLVELPLAPKQPWIQERDVPKGTLEKHAFFSKTLNNTRDIYLYRSFGYKGGDAVVVLFDAESYASHVPTPTILDNLVAAKKLPPLAAILISNPSSATRSNELPPNPLFANFVAQEVMPWAKEQGIYAAASQTVITGSSYGGLASAYIALCYPEIFGNVYAQSGSFWWSPKEEKEPEWLSRTYAQRTREPIRFYLEAGLFEVSRVWKVGILESTRHFRDVLMDKGYEVSYAESYSGHDYAHWRGSLADGLITLLNPSLKEP</sequence>
<reference evidence="8" key="1">
    <citation type="submission" date="2016-08" db="EMBL/GenBank/DDBJ databases">
        <title>Complete genome sequence of the organohalide-respiring Epsilonproteobacterium Sulfurospirillum halorespirans.</title>
        <authorList>
            <person name="Goris T."/>
            <person name="Zimmermann J."/>
            <person name="Schenz B."/>
            <person name="Lemos M."/>
            <person name="Hackermueller J."/>
            <person name="Diekert G."/>
        </authorList>
    </citation>
    <scope>NUCLEOTIDE SEQUENCE [LARGE SCALE GENOMIC DNA]</scope>
    <source>
        <strain>DSM 13726</strain>
        <strain evidence="8">PCE-M2</strain>
    </source>
</reference>
<proteinExistence type="inferred from homology"/>
<dbReference type="InterPro" id="IPR014756">
    <property type="entry name" value="Ig_E-set"/>
</dbReference>
<evidence type="ECO:0000313" key="7">
    <source>
        <dbReference type="EMBL" id="AOO66284.1"/>
    </source>
</evidence>
<dbReference type="Pfam" id="PF11806">
    <property type="entry name" value="Enterochelin_N"/>
    <property type="match status" value="1"/>
</dbReference>
<keyword evidence="3" id="KW-0378">Hydrolase</keyword>
<evidence type="ECO:0000256" key="1">
    <source>
        <dbReference type="ARBA" id="ARBA00004496"/>
    </source>
</evidence>
<dbReference type="SUPFAM" id="SSF81296">
    <property type="entry name" value="E set domains"/>
    <property type="match status" value="1"/>
</dbReference>
<dbReference type="GO" id="GO:0006826">
    <property type="term" value="P:iron ion transport"/>
    <property type="evidence" value="ECO:0007669"/>
    <property type="project" value="InterPro"/>
</dbReference>
<dbReference type="InterPro" id="IPR000801">
    <property type="entry name" value="Esterase-like"/>
</dbReference>
<evidence type="ECO:0000256" key="2">
    <source>
        <dbReference type="ARBA" id="ARBA00022490"/>
    </source>
</evidence>
<feature type="domain" description="Enterochelin esterase N-terminal" evidence="6">
    <location>
        <begin position="65"/>
        <end position="170"/>
    </location>
</feature>
<dbReference type="InterPro" id="IPR013783">
    <property type="entry name" value="Ig-like_fold"/>
</dbReference>
<gene>
    <name evidence="7" type="ORF">SHALO_2525</name>
</gene>
<keyword evidence="2" id="KW-0963">Cytoplasm</keyword>
<organism evidence="7 8">
    <name type="scientific">Sulfurospirillum halorespirans DSM 13726</name>
    <dbReference type="NCBI Taxonomy" id="1193502"/>
    <lineage>
        <taxon>Bacteria</taxon>
        <taxon>Pseudomonadati</taxon>
        <taxon>Campylobacterota</taxon>
        <taxon>Epsilonproteobacteria</taxon>
        <taxon>Campylobacterales</taxon>
        <taxon>Sulfurospirillaceae</taxon>
        <taxon>Sulfurospirillum</taxon>
    </lineage>
</organism>
<dbReference type="STRING" id="1193502.SHALO_2525"/>
<dbReference type="KEGG" id="shal:SHALO_2525"/>
<name>A0A1D7TMY3_9BACT</name>
<dbReference type="GO" id="GO:0005506">
    <property type="term" value="F:iron ion binding"/>
    <property type="evidence" value="ECO:0007669"/>
    <property type="project" value="InterPro"/>
</dbReference>
<dbReference type="GO" id="GO:0008849">
    <property type="term" value="F:enterochelin esterase activity"/>
    <property type="evidence" value="ECO:0007669"/>
    <property type="project" value="InterPro"/>
</dbReference>
<dbReference type="Gene3D" id="3.40.50.1820">
    <property type="entry name" value="alpha/beta hydrolase"/>
    <property type="match status" value="1"/>
</dbReference>
<dbReference type="Gene3D" id="2.60.40.10">
    <property type="entry name" value="Immunoglobulins"/>
    <property type="match status" value="1"/>
</dbReference>
<protein>
    <submittedName>
        <fullName evidence="7">Esterase</fullName>
    </submittedName>
</protein>
<evidence type="ECO:0000259" key="6">
    <source>
        <dbReference type="Pfam" id="PF11806"/>
    </source>
</evidence>
<dbReference type="AlphaFoldDB" id="A0A1D7TMY3"/>
<dbReference type="Proteomes" id="UP000094609">
    <property type="component" value="Chromosome"/>
</dbReference>
<accession>A0A1D7TMY3</accession>
<dbReference type="PANTHER" id="PTHR48098:SF3">
    <property type="entry name" value="IRON(III) ENTEROBACTIN ESTERASE"/>
    <property type="match status" value="1"/>
</dbReference>
<comment type="subcellular location">
    <subcellularLocation>
        <location evidence="1">Cytoplasm</location>
    </subcellularLocation>
</comment>
<dbReference type="InterPro" id="IPR021764">
    <property type="entry name" value="Enterochelin_esterase_N"/>
</dbReference>
<evidence type="ECO:0000256" key="5">
    <source>
        <dbReference type="SAM" id="SignalP"/>
    </source>
</evidence>
<keyword evidence="5" id="KW-0732">Signal</keyword>
<dbReference type="Pfam" id="PF00756">
    <property type="entry name" value="Esterase"/>
    <property type="match status" value="1"/>
</dbReference>
<keyword evidence="8" id="KW-1185">Reference proteome</keyword>
<dbReference type="EMBL" id="CP017111">
    <property type="protein sequence ID" value="AOO66284.1"/>
    <property type="molecule type" value="Genomic_DNA"/>
</dbReference>
<dbReference type="InterPro" id="IPR050583">
    <property type="entry name" value="Mycobacterial_A85_antigen"/>
</dbReference>
<dbReference type="PATRIC" id="fig|1193502.14.peg.2557"/>
<evidence type="ECO:0000256" key="4">
    <source>
        <dbReference type="ARBA" id="ARBA00024201"/>
    </source>
</evidence>
<evidence type="ECO:0000256" key="3">
    <source>
        <dbReference type="ARBA" id="ARBA00022801"/>
    </source>
</evidence>
<feature type="chain" id="PRO_5009099521" evidence="5">
    <location>
        <begin position="17"/>
        <end position="417"/>
    </location>
</feature>
<dbReference type="PANTHER" id="PTHR48098">
    <property type="entry name" value="ENTEROCHELIN ESTERASE-RELATED"/>
    <property type="match status" value="1"/>
</dbReference>
<dbReference type="InterPro" id="IPR029058">
    <property type="entry name" value="AB_hydrolase_fold"/>
</dbReference>
<feature type="signal peptide" evidence="5">
    <location>
        <begin position="1"/>
        <end position="16"/>
    </location>
</feature>